<dbReference type="OMA" id="GRGHFES"/>
<dbReference type="InterPro" id="IPR012677">
    <property type="entry name" value="Nucleotide-bd_a/b_plait_sf"/>
</dbReference>
<dbReference type="eggNOG" id="ENOG502QUGB">
    <property type="taxonomic scope" value="Eukaryota"/>
</dbReference>
<dbReference type="SMART" id="SM00360">
    <property type="entry name" value="RRM"/>
    <property type="match status" value="1"/>
</dbReference>
<dbReference type="Gene3D" id="3.30.70.330">
    <property type="match status" value="1"/>
</dbReference>
<evidence type="ECO:0000313" key="3">
    <source>
        <dbReference type="EMBL" id="EAW09215.1"/>
    </source>
</evidence>
<dbReference type="VEuPathDB" id="FungiDB:ACLA_034180"/>
<organism evidence="3 4">
    <name type="scientific">Aspergillus clavatus (strain ATCC 1007 / CBS 513.65 / DSM 816 / NCTC 3887 / NRRL 1 / QM 1276 / 107)</name>
    <dbReference type="NCBI Taxonomy" id="344612"/>
    <lineage>
        <taxon>Eukaryota</taxon>
        <taxon>Fungi</taxon>
        <taxon>Dikarya</taxon>
        <taxon>Ascomycota</taxon>
        <taxon>Pezizomycotina</taxon>
        <taxon>Eurotiomycetes</taxon>
        <taxon>Eurotiomycetidae</taxon>
        <taxon>Eurotiales</taxon>
        <taxon>Aspergillaceae</taxon>
        <taxon>Aspergillus</taxon>
        <taxon>Aspergillus subgen. Fumigati</taxon>
    </lineage>
</organism>
<dbReference type="EMBL" id="DS027056">
    <property type="protein sequence ID" value="EAW09215.1"/>
    <property type="molecule type" value="Genomic_DNA"/>
</dbReference>
<dbReference type="SUPFAM" id="SSF54928">
    <property type="entry name" value="RNA-binding domain, RBD"/>
    <property type="match status" value="1"/>
</dbReference>
<feature type="domain" description="RRM" evidence="2">
    <location>
        <begin position="65"/>
        <end position="133"/>
    </location>
</feature>
<dbReference type="STRING" id="344612.A1CJ91"/>
<dbReference type="InterPro" id="IPR000504">
    <property type="entry name" value="RRM_dom"/>
</dbReference>
<dbReference type="OrthoDB" id="410044at2759"/>
<evidence type="ECO:0000313" key="4">
    <source>
        <dbReference type="Proteomes" id="UP000006701"/>
    </source>
</evidence>
<keyword evidence="4" id="KW-1185">Reference proteome</keyword>
<evidence type="ECO:0000256" key="1">
    <source>
        <dbReference type="SAM" id="MobiDB-lite"/>
    </source>
</evidence>
<evidence type="ECO:0000259" key="2">
    <source>
        <dbReference type="SMART" id="SM00360"/>
    </source>
</evidence>
<dbReference type="HOGENOM" id="CLU_702028_0_0_1"/>
<protein>
    <recommendedName>
        <fullName evidence="2">RRM domain-containing protein</fullName>
    </recommendedName>
</protein>
<accession>A1CJ91</accession>
<dbReference type="Pfam" id="PF00076">
    <property type="entry name" value="RRM_1"/>
    <property type="match status" value="1"/>
</dbReference>
<dbReference type="KEGG" id="act:ACLA_034180"/>
<dbReference type="GO" id="GO:0003723">
    <property type="term" value="F:RNA binding"/>
    <property type="evidence" value="ECO:0007669"/>
    <property type="project" value="InterPro"/>
</dbReference>
<dbReference type="InterPro" id="IPR035979">
    <property type="entry name" value="RBD_domain_sf"/>
</dbReference>
<proteinExistence type="predicted"/>
<sequence>MVLHFIFPNPNGPYQAYPRRQDRQFQEPNARNAQGLFPPDACVFVGKHVPLSVFLAIIWILTSISLAIGINPETLARDVQEKFSSIGRCHVKIKLDKRNLPGAFVQFEKVEDADTALAWGENIKLHNRWLRIERARGKRTACFGSRDGAPVTQDHVSMALGWQGPIEACGFEHALNQFGMWTIICKVTFAFVDDFKDAVKAFKKNPVYYLIPLDIEGSPLVPRPYRQPPYYNNSNDPSTRRRRTKEIADLMRDKGHTRVPLPAELQPKTGHTVEEYVRKEAHSRGYDQDEQLLLDVIQDLENEQRAKHLREEWSTPSSDNSTARTPSASMYSSGSAFDSFSTDVQISEAGPQTQPQPEYLESTIDHLLSGDSSTAGLPRSTSTIRSRSRSKSI</sequence>
<dbReference type="AlphaFoldDB" id="A1CJ91"/>
<dbReference type="GeneID" id="4702884"/>
<feature type="compositionally biased region" description="Polar residues" evidence="1">
    <location>
        <begin position="314"/>
        <end position="356"/>
    </location>
</feature>
<reference evidence="3 4" key="1">
    <citation type="journal article" date="2008" name="PLoS Genet.">
        <title>Genomic islands in the pathogenic filamentous fungus Aspergillus fumigatus.</title>
        <authorList>
            <person name="Fedorova N.D."/>
            <person name="Khaldi N."/>
            <person name="Joardar V.S."/>
            <person name="Maiti R."/>
            <person name="Amedeo P."/>
            <person name="Anderson M.J."/>
            <person name="Crabtree J."/>
            <person name="Silva J.C."/>
            <person name="Badger J.H."/>
            <person name="Albarraq A."/>
            <person name="Angiuoli S."/>
            <person name="Bussey H."/>
            <person name="Bowyer P."/>
            <person name="Cotty P.J."/>
            <person name="Dyer P.S."/>
            <person name="Egan A."/>
            <person name="Galens K."/>
            <person name="Fraser-Liggett C.M."/>
            <person name="Haas B.J."/>
            <person name="Inman J.M."/>
            <person name="Kent R."/>
            <person name="Lemieux S."/>
            <person name="Malavazi I."/>
            <person name="Orvis J."/>
            <person name="Roemer T."/>
            <person name="Ronning C.M."/>
            <person name="Sundaram J.P."/>
            <person name="Sutton G."/>
            <person name="Turner G."/>
            <person name="Venter J.C."/>
            <person name="White O.R."/>
            <person name="Whitty B.R."/>
            <person name="Youngman P."/>
            <person name="Wolfe K.H."/>
            <person name="Goldman G.H."/>
            <person name="Wortman J.R."/>
            <person name="Jiang B."/>
            <person name="Denning D.W."/>
            <person name="Nierman W.C."/>
        </authorList>
    </citation>
    <scope>NUCLEOTIDE SEQUENCE [LARGE SCALE GENOMIC DNA]</scope>
    <source>
        <strain evidence="4">ATCC 1007 / CBS 513.65 / DSM 816 / NCTC 3887 / NRRL 1</strain>
    </source>
</reference>
<gene>
    <name evidence="3" type="ORF">ACLA_034180</name>
</gene>
<name>A1CJ91_ASPCL</name>
<feature type="region of interest" description="Disordered" evidence="1">
    <location>
        <begin position="250"/>
        <end position="272"/>
    </location>
</feature>
<dbReference type="RefSeq" id="XP_001270641.1">
    <property type="nucleotide sequence ID" value="XM_001270640.1"/>
</dbReference>
<dbReference type="Proteomes" id="UP000006701">
    <property type="component" value="Unassembled WGS sequence"/>
</dbReference>
<feature type="region of interest" description="Disordered" evidence="1">
    <location>
        <begin position="307"/>
        <end position="393"/>
    </location>
</feature>